<evidence type="ECO:0000313" key="3">
    <source>
        <dbReference type="Proteomes" id="UP001153076"/>
    </source>
</evidence>
<dbReference type="EMBL" id="JAKOGI010002052">
    <property type="protein sequence ID" value="KAJ8423109.1"/>
    <property type="molecule type" value="Genomic_DNA"/>
</dbReference>
<accession>A0A9Q1JHM6</accession>
<comment type="caution">
    <text evidence="2">The sequence shown here is derived from an EMBL/GenBank/DDBJ whole genome shotgun (WGS) entry which is preliminary data.</text>
</comment>
<evidence type="ECO:0000313" key="2">
    <source>
        <dbReference type="EMBL" id="KAJ8423109.1"/>
    </source>
</evidence>
<proteinExistence type="predicted"/>
<dbReference type="Proteomes" id="UP001153076">
    <property type="component" value="Unassembled WGS sequence"/>
</dbReference>
<organism evidence="2 3">
    <name type="scientific">Carnegiea gigantea</name>
    <dbReference type="NCBI Taxonomy" id="171969"/>
    <lineage>
        <taxon>Eukaryota</taxon>
        <taxon>Viridiplantae</taxon>
        <taxon>Streptophyta</taxon>
        <taxon>Embryophyta</taxon>
        <taxon>Tracheophyta</taxon>
        <taxon>Spermatophyta</taxon>
        <taxon>Magnoliopsida</taxon>
        <taxon>eudicotyledons</taxon>
        <taxon>Gunneridae</taxon>
        <taxon>Pentapetalae</taxon>
        <taxon>Caryophyllales</taxon>
        <taxon>Cactineae</taxon>
        <taxon>Cactaceae</taxon>
        <taxon>Cactoideae</taxon>
        <taxon>Echinocereeae</taxon>
        <taxon>Carnegiea</taxon>
    </lineage>
</organism>
<dbReference type="AlphaFoldDB" id="A0A9Q1JHM6"/>
<sequence length="180" mass="20743">MGIEEVRRMVMETIDGDLLVHKVWYNLKYDKQMLMPVEGDRDMRMIFKENDEHSYLYVGNNYGPRRTCCNPQDDFDIHCVDDVVYVEDLLDSSYVADTNQSESYFFMSLVEFELLFLHEFELLSHEKSSAMAKGRRGRPQRQVNPTTTSLATTIAATEKEIGTNPETSNCSGQYGNKIGQ</sequence>
<gene>
    <name evidence="2" type="ORF">Cgig2_004477</name>
</gene>
<keyword evidence="3" id="KW-1185">Reference proteome</keyword>
<evidence type="ECO:0000256" key="1">
    <source>
        <dbReference type="SAM" id="MobiDB-lite"/>
    </source>
</evidence>
<feature type="compositionally biased region" description="Polar residues" evidence="1">
    <location>
        <begin position="164"/>
        <end position="180"/>
    </location>
</feature>
<feature type="region of interest" description="Disordered" evidence="1">
    <location>
        <begin position="158"/>
        <end position="180"/>
    </location>
</feature>
<name>A0A9Q1JHM6_9CARY</name>
<feature type="region of interest" description="Disordered" evidence="1">
    <location>
        <begin position="129"/>
        <end position="148"/>
    </location>
</feature>
<protein>
    <submittedName>
        <fullName evidence="2">Uncharacterized protein</fullName>
    </submittedName>
</protein>
<reference evidence="2" key="1">
    <citation type="submission" date="2022-04" db="EMBL/GenBank/DDBJ databases">
        <title>Carnegiea gigantea Genome sequencing and assembly v2.</title>
        <authorList>
            <person name="Copetti D."/>
            <person name="Sanderson M.J."/>
            <person name="Burquez A."/>
            <person name="Wojciechowski M.F."/>
        </authorList>
    </citation>
    <scope>NUCLEOTIDE SEQUENCE</scope>
    <source>
        <strain evidence="2">SGP5-SGP5p</strain>
        <tissue evidence="2">Aerial part</tissue>
    </source>
</reference>